<feature type="domain" description="Haemolysin activator HlyB C-terminal" evidence="4">
    <location>
        <begin position="210"/>
        <end position="519"/>
    </location>
</feature>
<dbReference type="InterPro" id="IPR051544">
    <property type="entry name" value="TPS_OM_transporter"/>
</dbReference>
<keyword evidence="1" id="KW-0472">Membrane</keyword>
<evidence type="ECO:0000313" key="6">
    <source>
        <dbReference type="EMBL" id="MBB5199145.1"/>
    </source>
</evidence>
<sequence length="561" mass="58786">MRVATPDSSSWRLSLALALTLVYPFGAVYAAAPIGGGQILQEVRPPAAPLPALRRELSVEQPVLNPVPDTPAFLVSHIEITGNTALPAATLHALVASGEGKLLTLAELNALAARITEYYRAQGYLLAQAYIPAQTLNSGTVQIAVLEARYGVVTLQNTSSVSERPLKATLSPLQAGAPVVQQTLDRSLLLLADIPGVRVNSILRPGATVGSSDLLVDVSPGSPYSSNVGLDNAGSRYTGRVRLSAGLNLNSPFRQGDALTLNGLSSGPGLNYGRLGYQFLVDGQGTRVSGAVSTLNYRLSNGLSALGAHGTAEVETLQISHPFIRSISGSLYGQLELDHKQLRDHVDVIDTHTDRHTNAVIATVAGDRRDDSGVSNFNLSATIGNLAFDNALAQIGDAAGARTQGGYARLTFSLARLQQLSSSNTLYVAVTGQLASTNLDSSEQFILGGPNSVRAYDVSALAGAQGIFTTLELRHNLSLRIAGTWQVIAFIDSGRVLVDKAVFGSGTNAGTISGTGVGLNWFQAEGWNITSGVAVAIGATPKLVGTNNSARLWMQIQKGFE</sequence>
<dbReference type="Gene3D" id="2.40.160.50">
    <property type="entry name" value="membrane protein fhac: a member of the omp85/tpsb transporter family"/>
    <property type="match status" value="1"/>
</dbReference>
<organism evidence="6 7">
    <name type="scientific">Glaciimonas immobilis</name>
    <dbReference type="NCBI Taxonomy" id="728004"/>
    <lineage>
        <taxon>Bacteria</taxon>
        <taxon>Pseudomonadati</taxon>
        <taxon>Pseudomonadota</taxon>
        <taxon>Betaproteobacteria</taxon>
        <taxon>Burkholderiales</taxon>
        <taxon>Oxalobacteraceae</taxon>
        <taxon>Glaciimonas</taxon>
    </lineage>
</organism>
<comment type="caution">
    <text evidence="6">The sequence shown here is derived from an EMBL/GenBank/DDBJ whole genome shotgun (WGS) entry which is preliminary data.</text>
</comment>
<name>A0A840RN80_9BURK</name>
<feature type="domain" description="Polypeptide-transport-associated ShlB-type" evidence="5">
    <location>
        <begin position="73"/>
        <end position="147"/>
    </location>
</feature>
<dbReference type="AlphaFoldDB" id="A0A840RN80"/>
<dbReference type="RefSeq" id="WP_168055439.1">
    <property type="nucleotide sequence ID" value="NZ_JAAOZT010000006.1"/>
</dbReference>
<dbReference type="GO" id="GO:0008320">
    <property type="term" value="F:protein transmembrane transporter activity"/>
    <property type="evidence" value="ECO:0007669"/>
    <property type="project" value="TreeGrafter"/>
</dbReference>
<evidence type="ECO:0000259" key="4">
    <source>
        <dbReference type="Pfam" id="PF03865"/>
    </source>
</evidence>
<protein>
    <submittedName>
        <fullName evidence="6">Hemolysin activation/secretion protein</fullName>
    </submittedName>
</protein>
<dbReference type="InterPro" id="IPR005565">
    <property type="entry name" value="Hemolysn_activator_HlyB_C"/>
</dbReference>
<evidence type="ECO:0000256" key="3">
    <source>
        <dbReference type="ARBA" id="ARBA00023237"/>
    </source>
</evidence>
<evidence type="ECO:0000256" key="2">
    <source>
        <dbReference type="ARBA" id="ARBA00022692"/>
    </source>
</evidence>
<dbReference type="PANTHER" id="PTHR34597">
    <property type="entry name" value="SLR1661 PROTEIN"/>
    <property type="match status" value="1"/>
</dbReference>
<reference evidence="6 7" key="1">
    <citation type="submission" date="2020-08" db="EMBL/GenBank/DDBJ databases">
        <title>Genomic Encyclopedia of Type Strains, Phase IV (KMG-IV): sequencing the most valuable type-strain genomes for metagenomic binning, comparative biology and taxonomic classification.</title>
        <authorList>
            <person name="Goeker M."/>
        </authorList>
    </citation>
    <scope>NUCLEOTIDE SEQUENCE [LARGE SCALE GENOMIC DNA]</scope>
    <source>
        <strain evidence="6 7">DSM 23240</strain>
    </source>
</reference>
<evidence type="ECO:0000259" key="5">
    <source>
        <dbReference type="Pfam" id="PF08479"/>
    </source>
</evidence>
<keyword evidence="1" id="KW-1134">Transmembrane beta strand</keyword>
<gene>
    <name evidence="6" type="ORF">HNR39_000972</name>
</gene>
<dbReference type="Pfam" id="PF03865">
    <property type="entry name" value="ShlB"/>
    <property type="match status" value="1"/>
</dbReference>
<dbReference type="EMBL" id="JACHHQ010000002">
    <property type="protein sequence ID" value="MBB5199145.1"/>
    <property type="molecule type" value="Genomic_DNA"/>
</dbReference>
<dbReference type="Gene3D" id="3.10.20.310">
    <property type="entry name" value="membrane protein fhac"/>
    <property type="match status" value="1"/>
</dbReference>
<dbReference type="PANTHER" id="PTHR34597:SF1">
    <property type="entry name" value="HEME_HEMOPEXIN TRANSPORTER PROTEIN HUXB"/>
    <property type="match status" value="1"/>
</dbReference>
<dbReference type="Proteomes" id="UP000571084">
    <property type="component" value="Unassembled WGS sequence"/>
</dbReference>
<accession>A0A840RN80</accession>
<dbReference type="InterPro" id="IPR013686">
    <property type="entry name" value="Polypept-transport_assoc_ShlB"/>
</dbReference>
<keyword evidence="7" id="KW-1185">Reference proteome</keyword>
<evidence type="ECO:0000256" key="1">
    <source>
        <dbReference type="ARBA" id="ARBA00022452"/>
    </source>
</evidence>
<dbReference type="GO" id="GO:0098046">
    <property type="term" value="C:type V protein secretion system complex"/>
    <property type="evidence" value="ECO:0007669"/>
    <property type="project" value="TreeGrafter"/>
</dbReference>
<dbReference type="GO" id="GO:0046819">
    <property type="term" value="P:protein secretion by the type V secretion system"/>
    <property type="evidence" value="ECO:0007669"/>
    <property type="project" value="TreeGrafter"/>
</dbReference>
<keyword evidence="2" id="KW-0812">Transmembrane</keyword>
<dbReference type="Pfam" id="PF08479">
    <property type="entry name" value="POTRA_2"/>
    <property type="match status" value="1"/>
</dbReference>
<evidence type="ECO:0000313" key="7">
    <source>
        <dbReference type="Proteomes" id="UP000571084"/>
    </source>
</evidence>
<proteinExistence type="predicted"/>
<keyword evidence="3" id="KW-0998">Cell outer membrane</keyword>